<dbReference type="EMBL" id="JAKQYM010000007">
    <property type="protein sequence ID" value="MCI2229551.1"/>
    <property type="molecule type" value="Genomic_DNA"/>
</dbReference>
<sequence>MEGILKQLKKQREKLVKAAEHRDKYYSNRSEAWKDSATGVIYNEKTGEIADVVASLDITITELDNLLNDC</sequence>
<dbReference type="AlphaFoldDB" id="A0A9X1VNU2"/>
<comment type="caution">
    <text evidence="1">The sequence shown here is derived from an EMBL/GenBank/DDBJ whole genome shotgun (WGS) entry which is preliminary data.</text>
</comment>
<evidence type="ECO:0000313" key="2">
    <source>
        <dbReference type="Proteomes" id="UP001139369"/>
    </source>
</evidence>
<evidence type="ECO:0000313" key="1">
    <source>
        <dbReference type="EMBL" id="MCI2229551.1"/>
    </source>
</evidence>
<name>A0A9X1VNU2_9FLAO</name>
<organism evidence="1 2">
    <name type="scientific">Polaribacter marinus</name>
    <dbReference type="NCBI Taxonomy" id="2916838"/>
    <lineage>
        <taxon>Bacteria</taxon>
        <taxon>Pseudomonadati</taxon>
        <taxon>Bacteroidota</taxon>
        <taxon>Flavobacteriia</taxon>
        <taxon>Flavobacteriales</taxon>
        <taxon>Flavobacteriaceae</taxon>
    </lineage>
</organism>
<gene>
    <name evidence="1" type="ORF">MC378_10265</name>
</gene>
<accession>A0A9X1VNU2</accession>
<proteinExistence type="predicted"/>
<dbReference type="RefSeq" id="WP_242178677.1">
    <property type="nucleotide sequence ID" value="NZ_JAKQYM010000007.1"/>
</dbReference>
<reference evidence="1" key="1">
    <citation type="submission" date="2022-02" db="EMBL/GenBank/DDBJ databases">
        <title>Polaribacter sp. MSW13, isolated from seawater.</title>
        <authorList>
            <person name="Kristyanto S."/>
            <person name="Jung J."/>
            <person name="Jeon C.O."/>
        </authorList>
    </citation>
    <scope>NUCLEOTIDE SEQUENCE</scope>
    <source>
        <strain evidence="1">MSW13</strain>
    </source>
</reference>
<dbReference type="Proteomes" id="UP001139369">
    <property type="component" value="Unassembled WGS sequence"/>
</dbReference>
<protein>
    <submittedName>
        <fullName evidence="1">Uncharacterized protein</fullName>
    </submittedName>
</protein>
<keyword evidence="2" id="KW-1185">Reference proteome</keyword>